<dbReference type="EMBL" id="CP011853">
    <property type="protein sequence ID" value="ALG83383.1"/>
    <property type="molecule type" value="Genomic_DNA"/>
</dbReference>
<dbReference type="KEGG" id="goq:ACH46_01210"/>
<feature type="transmembrane region" description="Helical" evidence="5">
    <location>
        <begin position="311"/>
        <end position="336"/>
    </location>
</feature>
<dbReference type="OrthoDB" id="3268959at2"/>
<evidence type="ECO:0000256" key="2">
    <source>
        <dbReference type="ARBA" id="ARBA00022692"/>
    </source>
</evidence>
<feature type="transmembrane region" description="Helical" evidence="5">
    <location>
        <begin position="28"/>
        <end position="51"/>
    </location>
</feature>
<evidence type="ECO:0000256" key="3">
    <source>
        <dbReference type="ARBA" id="ARBA00022989"/>
    </source>
</evidence>
<evidence type="ECO:0000313" key="7">
    <source>
        <dbReference type="EMBL" id="ALG83383.1"/>
    </source>
</evidence>
<feature type="transmembrane region" description="Helical" evidence="5">
    <location>
        <begin position="356"/>
        <end position="378"/>
    </location>
</feature>
<dbReference type="GO" id="GO:0140359">
    <property type="term" value="F:ABC-type transporter activity"/>
    <property type="evidence" value="ECO:0007669"/>
    <property type="project" value="InterPro"/>
</dbReference>
<protein>
    <recommendedName>
        <fullName evidence="6">ABC-2 type transporter transmembrane domain-containing protein</fullName>
    </recommendedName>
</protein>
<dbReference type="PANTHER" id="PTHR43471">
    <property type="entry name" value="ABC TRANSPORTER PERMEASE"/>
    <property type="match status" value="1"/>
</dbReference>
<reference evidence="8" key="1">
    <citation type="submission" date="2015-06" db="EMBL/GenBank/DDBJ databases">
        <title>Complete genome sequence and metabolic analysis of phthalate degradation pathway in Gordonia sp. QH-11.</title>
        <authorList>
            <person name="Jin D."/>
            <person name="Kong X."/>
            <person name="Bai Z."/>
        </authorList>
    </citation>
    <scope>NUCLEOTIDE SEQUENCE [LARGE SCALE GENOMIC DNA]</scope>
    <source>
        <strain evidence="8">QH-11</strain>
    </source>
</reference>
<evidence type="ECO:0000256" key="4">
    <source>
        <dbReference type="ARBA" id="ARBA00023136"/>
    </source>
</evidence>
<dbReference type="InterPro" id="IPR013525">
    <property type="entry name" value="ABC2_TM"/>
</dbReference>
<dbReference type="AlphaFoldDB" id="A0A0N7FU51"/>
<sequence length="401" mass="40954">MSASSTGAVAAVRLIATREIATRLRTKAFKVGTALMLLIAVGGGIALSLIVDHQSSPTTPSTTAVVASGLSAAQEAAITETGSRLGSPVTITEASAEEARARIDTEKAAVAVIVDRGAVTVYSRSDLSDGLQATIRGGLQAAQVQAALAAAHVDPRALAAASAVSVERANDAPDREVGERIVIAMVGLILLTYAIMQAGPAVSTGVIEEKSSRIVEILLATVRPGQLMAGKIIGIGLVSLLQLVLIGAAALITTVATGLLTLPTLALSTAAIALVGFILGYLFFAALFAAAGSMVSRIEDSAGTVLPVTMFAFVSVYSGLFVVLNPGTALAGYLTWIPPFSISTVPIRIALGELTLLGAVGPTLLMAAATAGSIWVAARIYRHSVLYSGAKISWGRALRMR</sequence>
<comment type="subcellular location">
    <subcellularLocation>
        <location evidence="1">Membrane</location>
        <topology evidence="1">Multi-pass membrane protein</topology>
    </subcellularLocation>
</comment>
<keyword evidence="2 5" id="KW-0812">Transmembrane</keyword>
<keyword evidence="3 5" id="KW-1133">Transmembrane helix</keyword>
<organism evidence="7 8">
    <name type="scientific">Gordonia phthalatica</name>
    <dbReference type="NCBI Taxonomy" id="1136941"/>
    <lineage>
        <taxon>Bacteria</taxon>
        <taxon>Bacillati</taxon>
        <taxon>Actinomycetota</taxon>
        <taxon>Actinomycetes</taxon>
        <taxon>Mycobacteriales</taxon>
        <taxon>Gordoniaceae</taxon>
        <taxon>Gordonia</taxon>
    </lineage>
</organism>
<keyword evidence="8" id="KW-1185">Reference proteome</keyword>
<dbReference type="PATRIC" id="fig|1136941.3.peg.246"/>
<feature type="transmembrane region" description="Helical" evidence="5">
    <location>
        <begin position="181"/>
        <end position="207"/>
    </location>
</feature>
<feature type="domain" description="ABC-2 type transporter transmembrane" evidence="6">
    <location>
        <begin position="35"/>
        <end position="378"/>
    </location>
</feature>
<dbReference type="PANTHER" id="PTHR43471:SF3">
    <property type="entry name" value="ABC TRANSPORTER PERMEASE PROTEIN NATB"/>
    <property type="match status" value="1"/>
</dbReference>
<dbReference type="RefSeq" id="WP_062391333.1">
    <property type="nucleotide sequence ID" value="NZ_CP011853.1"/>
</dbReference>
<dbReference type="Proteomes" id="UP000063789">
    <property type="component" value="Chromosome"/>
</dbReference>
<evidence type="ECO:0000256" key="1">
    <source>
        <dbReference type="ARBA" id="ARBA00004141"/>
    </source>
</evidence>
<accession>A0A0N7FU51</accession>
<gene>
    <name evidence="7" type="ORF">ACH46_01210</name>
</gene>
<dbReference type="GO" id="GO:0016020">
    <property type="term" value="C:membrane"/>
    <property type="evidence" value="ECO:0007669"/>
    <property type="project" value="UniProtKB-SubCell"/>
</dbReference>
<evidence type="ECO:0000259" key="6">
    <source>
        <dbReference type="Pfam" id="PF12698"/>
    </source>
</evidence>
<dbReference type="Pfam" id="PF12698">
    <property type="entry name" value="ABC2_membrane_3"/>
    <property type="match status" value="1"/>
</dbReference>
<proteinExistence type="predicted"/>
<dbReference type="STRING" id="1136941.ACH46_01210"/>
<evidence type="ECO:0000256" key="5">
    <source>
        <dbReference type="SAM" id="Phobius"/>
    </source>
</evidence>
<name>A0A0N7FU51_9ACTN</name>
<keyword evidence="4 5" id="KW-0472">Membrane</keyword>
<feature type="transmembrane region" description="Helical" evidence="5">
    <location>
        <begin position="265"/>
        <end position="290"/>
    </location>
</feature>
<evidence type="ECO:0000313" key="8">
    <source>
        <dbReference type="Proteomes" id="UP000063789"/>
    </source>
</evidence>
<feature type="transmembrane region" description="Helical" evidence="5">
    <location>
        <begin position="228"/>
        <end position="253"/>
    </location>
</feature>
<reference evidence="7 8" key="2">
    <citation type="journal article" date="2017" name="Int. J. Syst. Evol. Microbiol.">
        <title>Gordonia phthalatica sp. nov., a di-n-butyl phthalate-degrading bacterium isolated from activated sludge.</title>
        <authorList>
            <person name="Jin D."/>
            <person name="Kong X."/>
            <person name="Jia M."/>
            <person name="Yu X."/>
            <person name="Wang X."/>
            <person name="Zhuang X."/>
            <person name="Deng Y."/>
            <person name="Bai Z."/>
        </authorList>
    </citation>
    <scope>NUCLEOTIDE SEQUENCE [LARGE SCALE GENOMIC DNA]</scope>
    <source>
        <strain evidence="7 8">QH-11</strain>
    </source>
</reference>